<organism evidence="1 2">
    <name type="scientific">Stichopus japonicus</name>
    <name type="common">Sea cucumber</name>
    <dbReference type="NCBI Taxonomy" id="307972"/>
    <lineage>
        <taxon>Eukaryota</taxon>
        <taxon>Metazoa</taxon>
        <taxon>Echinodermata</taxon>
        <taxon>Eleutherozoa</taxon>
        <taxon>Echinozoa</taxon>
        <taxon>Holothuroidea</taxon>
        <taxon>Aspidochirotacea</taxon>
        <taxon>Aspidochirotida</taxon>
        <taxon>Stichopodidae</taxon>
        <taxon>Apostichopus</taxon>
    </lineage>
</organism>
<dbReference type="STRING" id="307972.A0A2G8KUT3"/>
<keyword evidence="2" id="KW-1185">Reference proteome</keyword>
<protein>
    <submittedName>
        <fullName evidence="1">Uncharacterized protein</fullName>
    </submittedName>
</protein>
<proteinExistence type="predicted"/>
<reference evidence="1 2" key="1">
    <citation type="journal article" date="2017" name="PLoS Biol.">
        <title>The sea cucumber genome provides insights into morphological evolution and visceral regeneration.</title>
        <authorList>
            <person name="Zhang X."/>
            <person name="Sun L."/>
            <person name="Yuan J."/>
            <person name="Sun Y."/>
            <person name="Gao Y."/>
            <person name="Zhang L."/>
            <person name="Li S."/>
            <person name="Dai H."/>
            <person name="Hamel J.F."/>
            <person name="Liu C."/>
            <person name="Yu Y."/>
            <person name="Liu S."/>
            <person name="Lin W."/>
            <person name="Guo K."/>
            <person name="Jin S."/>
            <person name="Xu P."/>
            <person name="Storey K.B."/>
            <person name="Huan P."/>
            <person name="Zhang T."/>
            <person name="Zhou Y."/>
            <person name="Zhang J."/>
            <person name="Lin C."/>
            <person name="Li X."/>
            <person name="Xing L."/>
            <person name="Huo D."/>
            <person name="Sun M."/>
            <person name="Wang L."/>
            <person name="Mercier A."/>
            <person name="Li F."/>
            <person name="Yang H."/>
            <person name="Xiang J."/>
        </authorList>
    </citation>
    <scope>NUCLEOTIDE SEQUENCE [LARGE SCALE GENOMIC DNA]</scope>
    <source>
        <strain evidence="1">Shaxun</strain>
        <tissue evidence="1">Muscle</tissue>
    </source>
</reference>
<gene>
    <name evidence="1" type="ORF">BSL78_11442</name>
</gene>
<dbReference type="AlphaFoldDB" id="A0A2G8KUT3"/>
<dbReference type="OrthoDB" id="10067927at2759"/>
<evidence type="ECO:0000313" key="1">
    <source>
        <dbReference type="EMBL" id="PIK51680.1"/>
    </source>
</evidence>
<name>A0A2G8KUT3_STIJA</name>
<comment type="caution">
    <text evidence="1">The sequence shown here is derived from an EMBL/GenBank/DDBJ whole genome shotgun (WGS) entry which is preliminary data.</text>
</comment>
<dbReference type="Proteomes" id="UP000230750">
    <property type="component" value="Unassembled WGS sequence"/>
</dbReference>
<sequence length="244" mass="27767">MASGVWKADEDTRLFKSVEEGTTDELAEHICGLLLQFLQHCYMKRHQASSYNTEGKMAGASCERQYMDKFLELGFYYVTDRGVQKPQCVICYDVLSSESMKPTGVYSSKGLEDAIRTTGTAYFKILGWGSQERGSGFGTKPKVVSRPGHCLIEENIYGDNTPRVTLMGQFYARQQRHGEKIRQYALNLQELLQRVESNYPGTLLDKDKVLQDRFVEGLVSHALKTDLSKELRKNGRLKFLPNLR</sequence>
<evidence type="ECO:0000313" key="2">
    <source>
        <dbReference type="Proteomes" id="UP000230750"/>
    </source>
</evidence>
<accession>A0A2G8KUT3</accession>
<dbReference type="EMBL" id="MRZV01000361">
    <property type="protein sequence ID" value="PIK51680.1"/>
    <property type="molecule type" value="Genomic_DNA"/>
</dbReference>